<dbReference type="InterPro" id="IPR011033">
    <property type="entry name" value="PRC_barrel-like_sf"/>
</dbReference>
<feature type="region of interest" description="Disordered" evidence="1">
    <location>
        <begin position="89"/>
        <end position="126"/>
    </location>
</feature>
<dbReference type="Proteomes" id="UP001301140">
    <property type="component" value="Unassembled WGS sequence"/>
</dbReference>
<comment type="caution">
    <text evidence="4">The sequence shown here is derived from an EMBL/GenBank/DDBJ whole genome shotgun (WGS) entry which is preliminary data.</text>
</comment>
<dbReference type="Pfam" id="PF05239">
    <property type="entry name" value="PRC"/>
    <property type="match status" value="1"/>
</dbReference>
<feature type="signal peptide" evidence="2">
    <location>
        <begin position="1"/>
        <end position="21"/>
    </location>
</feature>
<protein>
    <submittedName>
        <fullName evidence="4">PRC-barrel domain-containing protein</fullName>
    </submittedName>
</protein>
<dbReference type="PANTHER" id="PTHR36505">
    <property type="entry name" value="BLR1072 PROTEIN"/>
    <property type="match status" value="1"/>
</dbReference>
<reference evidence="4 5" key="1">
    <citation type="submission" date="2023-03" db="EMBL/GenBank/DDBJ databases">
        <title>YIM 152171 draft genome.</title>
        <authorList>
            <person name="Yang Z."/>
        </authorList>
    </citation>
    <scope>NUCLEOTIDE SEQUENCE [LARGE SCALE GENOMIC DNA]</scope>
    <source>
        <strain evidence="4 5">YIM 152171</strain>
    </source>
</reference>
<organism evidence="4 5">
    <name type="scientific">Marinimicrococcus flavescens</name>
    <dbReference type="NCBI Taxonomy" id="3031815"/>
    <lineage>
        <taxon>Bacteria</taxon>
        <taxon>Pseudomonadati</taxon>
        <taxon>Pseudomonadota</taxon>
        <taxon>Alphaproteobacteria</taxon>
        <taxon>Geminicoccales</taxon>
        <taxon>Geminicoccaceae</taxon>
        <taxon>Marinimicrococcus</taxon>
    </lineage>
</organism>
<evidence type="ECO:0000256" key="2">
    <source>
        <dbReference type="SAM" id="SignalP"/>
    </source>
</evidence>
<accession>A0AAP4D5F0</accession>
<dbReference type="PANTHER" id="PTHR36505:SF1">
    <property type="entry name" value="BLR1072 PROTEIN"/>
    <property type="match status" value="1"/>
</dbReference>
<evidence type="ECO:0000259" key="3">
    <source>
        <dbReference type="Pfam" id="PF05239"/>
    </source>
</evidence>
<feature type="chain" id="PRO_5043017614" evidence="2">
    <location>
        <begin position="22"/>
        <end position="317"/>
    </location>
</feature>
<evidence type="ECO:0000313" key="4">
    <source>
        <dbReference type="EMBL" id="MDF1586675.1"/>
    </source>
</evidence>
<evidence type="ECO:0000313" key="5">
    <source>
        <dbReference type="Proteomes" id="UP001301140"/>
    </source>
</evidence>
<dbReference type="SUPFAM" id="SSF50346">
    <property type="entry name" value="PRC-barrel domain"/>
    <property type="match status" value="1"/>
</dbReference>
<feature type="domain" description="PRC-barrel" evidence="3">
    <location>
        <begin position="208"/>
        <end position="281"/>
    </location>
</feature>
<dbReference type="RefSeq" id="WP_327789090.1">
    <property type="nucleotide sequence ID" value="NZ_JARGEQ010000091.1"/>
</dbReference>
<sequence>MRRTLLLASAIALASTAPALAASDGSREKQDQRADAALQNREVAQACLDRLDAFGQQMDEQGYWLTGWRGGWAGYGVRPGLGTTGMTPVTGGGTADVQTQASTGDAHPRQGTYASSDGDRQMRDPGPWGDVGWQMAPRYQIRTLYGAAHILARQGDMEGCRAVTDQLERIHERYTSELQQAGVDPDEVGSWRAQQIAAAVPVEQLGSVRLDSIAGTDLRNTRDEQLGSVEDVVIDPQSGDIAYAIVSVGGFLGIGDRTVAVPWKMLEVTPGYNTFVLDMKEDVLDNAPEITPEFFGSQDFFEEVRGELDTYWNQFRN</sequence>
<dbReference type="InterPro" id="IPR027275">
    <property type="entry name" value="PRC-brl_dom"/>
</dbReference>
<evidence type="ECO:0000256" key="1">
    <source>
        <dbReference type="SAM" id="MobiDB-lite"/>
    </source>
</evidence>
<gene>
    <name evidence="4" type="ORF">PZ740_09805</name>
</gene>
<dbReference type="Gene3D" id="2.30.30.240">
    <property type="entry name" value="PRC-barrel domain"/>
    <property type="match status" value="1"/>
</dbReference>
<proteinExistence type="predicted"/>
<name>A0AAP4D5F0_9PROT</name>
<dbReference type="EMBL" id="JARGEQ010000091">
    <property type="protein sequence ID" value="MDF1586675.1"/>
    <property type="molecule type" value="Genomic_DNA"/>
</dbReference>
<dbReference type="AlphaFoldDB" id="A0AAP4D5F0"/>
<keyword evidence="2" id="KW-0732">Signal</keyword>
<keyword evidence="5" id="KW-1185">Reference proteome</keyword>